<dbReference type="Pfam" id="PF09782">
    <property type="entry name" value="NDUF_B6"/>
    <property type="match status" value="1"/>
</dbReference>
<keyword evidence="2" id="KW-0812">Transmembrane</keyword>
<dbReference type="GO" id="GO:0006120">
    <property type="term" value="P:mitochondrial electron transport, NADH to ubiquinone"/>
    <property type="evidence" value="ECO:0007669"/>
    <property type="project" value="InterPro"/>
</dbReference>
<evidence type="ECO:0000256" key="1">
    <source>
        <dbReference type="SAM" id="MobiDB-lite"/>
    </source>
</evidence>
<keyword evidence="2" id="KW-1133">Transmembrane helix</keyword>
<dbReference type="PANTHER" id="PTHR21106">
    <property type="entry name" value="NADH DEHYDROGENASE [UBIQUINONE] 1 BETA SUBCOMPLEX SUBUNIT 6"/>
    <property type="match status" value="1"/>
</dbReference>
<keyword evidence="2" id="KW-0472">Membrane</keyword>
<reference evidence="3 4" key="2">
    <citation type="submission" date="2018-11" db="EMBL/GenBank/DDBJ databases">
        <authorList>
            <consortium name="Pathogen Informatics"/>
        </authorList>
    </citation>
    <scope>NUCLEOTIDE SEQUENCE [LARGE SCALE GENOMIC DNA]</scope>
</reference>
<evidence type="ECO:0000313" key="5">
    <source>
        <dbReference type="WBParaSite" id="SBAD_0000817101-mRNA-1"/>
    </source>
</evidence>
<dbReference type="WBParaSite" id="SBAD_0000817101-mRNA-1">
    <property type="protein sequence ID" value="SBAD_0000817101-mRNA-1"/>
    <property type="gene ID" value="SBAD_0000817101"/>
</dbReference>
<gene>
    <name evidence="3" type="ORF">SBAD_LOCUS7878</name>
</gene>
<evidence type="ECO:0000313" key="4">
    <source>
        <dbReference type="Proteomes" id="UP000270296"/>
    </source>
</evidence>
<dbReference type="PANTHER" id="PTHR21106:SF2">
    <property type="entry name" value="NADH DEHYDROGENASE [UBIQUINONE] 1 BETA SUBCOMPLEX SUBUNIT 6"/>
    <property type="match status" value="1"/>
</dbReference>
<feature type="transmembrane region" description="Helical" evidence="2">
    <location>
        <begin position="139"/>
        <end position="159"/>
    </location>
</feature>
<accession>A0A183IW81</accession>
<name>A0A183IW81_9BILA</name>
<proteinExistence type="predicted"/>
<evidence type="ECO:0000313" key="3">
    <source>
        <dbReference type="EMBL" id="VDP14584.1"/>
    </source>
</evidence>
<feature type="region of interest" description="Disordered" evidence="1">
    <location>
        <begin position="1"/>
        <end position="38"/>
    </location>
</feature>
<dbReference type="AlphaFoldDB" id="A0A183IW81"/>
<keyword evidence="4" id="KW-1185">Reference proteome</keyword>
<organism evidence="5">
    <name type="scientific">Soboliphyme baturini</name>
    <dbReference type="NCBI Taxonomy" id="241478"/>
    <lineage>
        <taxon>Eukaryota</taxon>
        <taxon>Metazoa</taxon>
        <taxon>Ecdysozoa</taxon>
        <taxon>Nematoda</taxon>
        <taxon>Enoplea</taxon>
        <taxon>Dorylaimia</taxon>
        <taxon>Dioctophymatida</taxon>
        <taxon>Dioctophymatoidea</taxon>
        <taxon>Soboliphymatidae</taxon>
        <taxon>Soboliphyme</taxon>
    </lineage>
</organism>
<reference evidence="5" key="1">
    <citation type="submission" date="2016-06" db="UniProtKB">
        <authorList>
            <consortium name="WormBaseParasite"/>
        </authorList>
    </citation>
    <scope>IDENTIFICATION</scope>
</reference>
<dbReference type="EMBL" id="UZAM01011035">
    <property type="protein sequence ID" value="VDP14584.1"/>
    <property type="molecule type" value="Genomic_DNA"/>
</dbReference>
<dbReference type="Proteomes" id="UP000270296">
    <property type="component" value="Unassembled WGS sequence"/>
</dbReference>
<dbReference type="OrthoDB" id="5824032at2759"/>
<sequence length="231" mass="27893">MYVMKAEFSKDEEVPFNPDSGKLHEVHRGPFSYSDQESESPFFYPPPKSGEVPHHMKPDAISLQLHLQNERRRLIGMTPEEREWRKKYILDQKLHPDEPFYVEEVRMPLNPIRRFYRYPWDAFEQKFLIPKLGLYWGHFLRVFVPKFMLAVFGVGFYYYTLKYNHKTWINRKRHLFTPANRPLLRRDEIEAAYPGYIEKGIYNPQTPKDFYDLGFSRRTSHLDVGNTERPW</sequence>
<protein>
    <submittedName>
        <fullName evidence="5">NADH dehydrogenase [ubiquinone] 1 beta subcomplex subunit 6</fullName>
    </submittedName>
</protein>
<evidence type="ECO:0000256" key="2">
    <source>
        <dbReference type="SAM" id="Phobius"/>
    </source>
</evidence>
<dbReference type="GO" id="GO:0005739">
    <property type="term" value="C:mitochondrion"/>
    <property type="evidence" value="ECO:0007669"/>
    <property type="project" value="GOC"/>
</dbReference>
<dbReference type="InterPro" id="IPR019174">
    <property type="entry name" value="NADH_DH_b-subcmplx_su6"/>
</dbReference>